<feature type="non-terminal residue" evidence="7">
    <location>
        <position position="1"/>
    </location>
</feature>
<dbReference type="STRING" id="225164.V4BAS1"/>
<evidence type="ECO:0000259" key="6">
    <source>
        <dbReference type="PROSITE" id="PS50240"/>
    </source>
</evidence>
<dbReference type="InterPro" id="IPR001314">
    <property type="entry name" value="Peptidase_S1A"/>
</dbReference>
<evidence type="ECO:0000256" key="2">
    <source>
        <dbReference type="ARBA" id="ARBA00022729"/>
    </source>
</evidence>
<accession>V4BAS1</accession>
<keyword evidence="5" id="KW-1015">Disulfide bond</keyword>
<evidence type="ECO:0000313" key="8">
    <source>
        <dbReference type="Proteomes" id="UP000030746"/>
    </source>
</evidence>
<dbReference type="GO" id="GO:0004252">
    <property type="term" value="F:serine-type endopeptidase activity"/>
    <property type="evidence" value="ECO:0007669"/>
    <property type="project" value="InterPro"/>
</dbReference>
<dbReference type="Pfam" id="PF00089">
    <property type="entry name" value="Trypsin"/>
    <property type="match status" value="1"/>
</dbReference>
<organism evidence="7 8">
    <name type="scientific">Lottia gigantea</name>
    <name type="common">Giant owl limpet</name>
    <dbReference type="NCBI Taxonomy" id="225164"/>
    <lineage>
        <taxon>Eukaryota</taxon>
        <taxon>Metazoa</taxon>
        <taxon>Spiralia</taxon>
        <taxon>Lophotrochozoa</taxon>
        <taxon>Mollusca</taxon>
        <taxon>Gastropoda</taxon>
        <taxon>Patellogastropoda</taxon>
        <taxon>Lottioidea</taxon>
        <taxon>Lottiidae</taxon>
        <taxon>Lottia</taxon>
    </lineage>
</organism>
<dbReference type="CTD" id="20233730"/>
<proteinExistence type="predicted"/>
<protein>
    <recommendedName>
        <fullName evidence="6">Peptidase S1 domain-containing protein</fullName>
    </recommendedName>
</protein>
<keyword evidence="8" id="KW-1185">Reference proteome</keyword>
<keyword evidence="1" id="KW-0645">Protease</keyword>
<dbReference type="HOGENOM" id="CLU_006842_0_4_1"/>
<dbReference type="InterPro" id="IPR001254">
    <property type="entry name" value="Trypsin_dom"/>
</dbReference>
<gene>
    <name evidence="7" type="ORF">LOTGIDRAFT_135842</name>
</gene>
<dbReference type="AlphaFoldDB" id="V4BAS1"/>
<dbReference type="PROSITE" id="PS50240">
    <property type="entry name" value="TRYPSIN_DOM"/>
    <property type="match status" value="1"/>
</dbReference>
<dbReference type="InterPro" id="IPR033116">
    <property type="entry name" value="TRYPSIN_SER"/>
</dbReference>
<dbReference type="InterPro" id="IPR009003">
    <property type="entry name" value="Peptidase_S1_PA"/>
</dbReference>
<evidence type="ECO:0000256" key="3">
    <source>
        <dbReference type="ARBA" id="ARBA00022801"/>
    </source>
</evidence>
<dbReference type="PROSITE" id="PS00135">
    <property type="entry name" value="TRYPSIN_SER"/>
    <property type="match status" value="1"/>
</dbReference>
<dbReference type="OrthoDB" id="5979691at2759"/>
<dbReference type="PANTHER" id="PTHR24252:SF18">
    <property type="entry name" value="OVOCHYMASE 1"/>
    <property type="match status" value="1"/>
</dbReference>
<dbReference type="CDD" id="cd00190">
    <property type="entry name" value="Tryp_SPc"/>
    <property type="match status" value="1"/>
</dbReference>
<evidence type="ECO:0000256" key="4">
    <source>
        <dbReference type="ARBA" id="ARBA00022825"/>
    </source>
</evidence>
<dbReference type="Gene3D" id="2.40.10.10">
    <property type="entry name" value="Trypsin-like serine proteases"/>
    <property type="match status" value="1"/>
</dbReference>
<dbReference type="FunFam" id="2.40.10.10:FF:000120">
    <property type="entry name" value="Putative serine protease"/>
    <property type="match status" value="1"/>
</dbReference>
<dbReference type="SUPFAM" id="SSF50494">
    <property type="entry name" value="Trypsin-like serine proteases"/>
    <property type="match status" value="1"/>
</dbReference>
<dbReference type="RefSeq" id="XP_009044664.1">
    <property type="nucleotide sequence ID" value="XM_009046416.1"/>
</dbReference>
<dbReference type="Proteomes" id="UP000030746">
    <property type="component" value="Unassembled WGS sequence"/>
</dbReference>
<dbReference type="EMBL" id="KB199676">
    <property type="protein sequence ID" value="ESP04621.1"/>
    <property type="molecule type" value="Genomic_DNA"/>
</dbReference>
<name>V4BAS1_LOTGI</name>
<dbReference type="PANTHER" id="PTHR24252">
    <property type="entry name" value="ACROSIN-RELATED"/>
    <property type="match status" value="1"/>
</dbReference>
<keyword evidence="4" id="KW-0720">Serine protease</keyword>
<dbReference type="GeneID" id="20233730"/>
<reference evidence="7 8" key="1">
    <citation type="journal article" date="2013" name="Nature">
        <title>Insights into bilaterian evolution from three spiralian genomes.</title>
        <authorList>
            <person name="Simakov O."/>
            <person name="Marletaz F."/>
            <person name="Cho S.J."/>
            <person name="Edsinger-Gonzales E."/>
            <person name="Havlak P."/>
            <person name="Hellsten U."/>
            <person name="Kuo D.H."/>
            <person name="Larsson T."/>
            <person name="Lv J."/>
            <person name="Arendt D."/>
            <person name="Savage R."/>
            <person name="Osoegawa K."/>
            <person name="de Jong P."/>
            <person name="Grimwood J."/>
            <person name="Chapman J.A."/>
            <person name="Shapiro H."/>
            <person name="Aerts A."/>
            <person name="Otillar R.P."/>
            <person name="Terry A.Y."/>
            <person name="Boore J.L."/>
            <person name="Grigoriev I.V."/>
            <person name="Lindberg D.R."/>
            <person name="Seaver E.C."/>
            <person name="Weisblat D.A."/>
            <person name="Putnam N.H."/>
            <person name="Rokhsar D.S."/>
        </authorList>
    </citation>
    <scope>NUCLEOTIDE SEQUENCE [LARGE SCALE GENOMIC DNA]</scope>
</reference>
<dbReference type="InterPro" id="IPR043504">
    <property type="entry name" value="Peptidase_S1_PA_chymotrypsin"/>
</dbReference>
<dbReference type="SMART" id="SM00020">
    <property type="entry name" value="Tryp_SPc"/>
    <property type="match status" value="1"/>
</dbReference>
<dbReference type="GO" id="GO:0006508">
    <property type="term" value="P:proteolysis"/>
    <property type="evidence" value="ECO:0007669"/>
    <property type="project" value="UniProtKB-KW"/>
</dbReference>
<keyword evidence="2" id="KW-0732">Signal</keyword>
<feature type="domain" description="Peptidase S1" evidence="6">
    <location>
        <begin position="4"/>
        <end position="241"/>
    </location>
</feature>
<evidence type="ECO:0000256" key="5">
    <source>
        <dbReference type="ARBA" id="ARBA00023157"/>
    </source>
</evidence>
<dbReference type="KEGG" id="lgi:LOTGIDRAFT_135842"/>
<evidence type="ECO:0000256" key="1">
    <source>
        <dbReference type="ARBA" id="ARBA00022670"/>
    </source>
</evidence>
<evidence type="ECO:0000313" key="7">
    <source>
        <dbReference type="EMBL" id="ESP04621.1"/>
    </source>
</evidence>
<sequence length="247" mass="27663">LLRIVNGNEAAPGSWPWLVSMHGGLDETFFCGASIYNERWLITAAHSSNIPAWTLKAGAARRHTYSRHRQVRKAKRLFVHPDFIQVDNDIALIQLEEPFIFTDYVRPVCLPKESDPPAEGSKCLAAGWGRPSETANHYMRAMQELYLDVVNWKHCKNVVENAEQKLPYKISKNMFCAGGTIGHDACSGDSGGPFVCKKENTTDEWVQYGIVSWGVGCAVPNVPGIYTVLPHYLDWIKEVIANNTDPF</sequence>
<dbReference type="PRINTS" id="PR00722">
    <property type="entry name" value="CHYMOTRYPSIN"/>
</dbReference>
<dbReference type="OMA" id="KFADWIQ"/>
<keyword evidence="3" id="KW-0378">Hydrolase</keyword>